<accession>A0A5N5LYY4</accession>
<keyword evidence="1" id="KW-1133">Transmembrane helix</keyword>
<evidence type="ECO:0000256" key="1">
    <source>
        <dbReference type="SAM" id="Phobius"/>
    </source>
</evidence>
<keyword evidence="3" id="KW-1185">Reference proteome</keyword>
<sequence length="277" mass="31398">MSDMDTPLKTFALKTLMKSRKPIYPEVAERAMVISKDYYAVSIPNVIIIVNIDIDAIALPLSSGQLGEVYEVNGDRVAVILDIGNDNKEGELEKDEKLTEQPAKAPVYWIDESSTLWKLYEVLKQHLELRTSSMIPTQMEYCYIATEVSCEVLRSMQPLIVYFPDSSQWLSRAVPKSNRKDFLNKVQEMFDKLSGPVVLICGQNKAETGSKEKERFTMVLPNIGRLAKLPLSLKHLTDGLKGEKRSNENDITKLFINVLCLYPPKVMTVVFILICFN</sequence>
<organism evidence="2 3">
    <name type="scientific">Salix brachista</name>
    <dbReference type="NCBI Taxonomy" id="2182728"/>
    <lineage>
        <taxon>Eukaryota</taxon>
        <taxon>Viridiplantae</taxon>
        <taxon>Streptophyta</taxon>
        <taxon>Embryophyta</taxon>
        <taxon>Tracheophyta</taxon>
        <taxon>Spermatophyta</taxon>
        <taxon>Magnoliopsida</taxon>
        <taxon>eudicotyledons</taxon>
        <taxon>Gunneridae</taxon>
        <taxon>Pentapetalae</taxon>
        <taxon>rosids</taxon>
        <taxon>fabids</taxon>
        <taxon>Malpighiales</taxon>
        <taxon>Salicaceae</taxon>
        <taxon>Saliceae</taxon>
        <taxon>Salix</taxon>
    </lineage>
</organism>
<evidence type="ECO:0000313" key="2">
    <source>
        <dbReference type="EMBL" id="KAB5547989.1"/>
    </source>
</evidence>
<feature type="transmembrane region" description="Helical" evidence="1">
    <location>
        <begin position="254"/>
        <end position="276"/>
    </location>
</feature>
<reference evidence="3" key="1">
    <citation type="journal article" date="2019" name="Gigascience">
        <title>De novo genome assembly of the endangered Acer yangbiense, a plant species with extremely small populations endemic to Yunnan Province, China.</title>
        <authorList>
            <person name="Yang J."/>
            <person name="Wariss H.M."/>
            <person name="Tao L."/>
            <person name="Zhang R."/>
            <person name="Yun Q."/>
            <person name="Hollingsworth P."/>
            <person name="Dao Z."/>
            <person name="Luo G."/>
            <person name="Guo H."/>
            <person name="Ma Y."/>
            <person name="Sun W."/>
        </authorList>
    </citation>
    <scope>NUCLEOTIDE SEQUENCE [LARGE SCALE GENOMIC DNA]</scope>
    <source>
        <strain evidence="3">cv. br00</strain>
    </source>
</reference>
<gene>
    <name evidence="2" type="ORF">DKX38_011395</name>
</gene>
<name>A0A5N5LYY4_9ROSI</name>
<dbReference type="EMBL" id="VDCV01000007">
    <property type="protein sequence ID" value="KAB5547989.1"/>
    <property type="molecule type" value="Genomic_DNA"/>
</dbReference>
<keyword evidence="1" id="KW-0812">Transmembrane</keyword>
<proteinExistence type="predicted"/>
<dbReference type="Proteomes" id="UP000326939">
    <property type="component" value="Chromosome 7"/>
</dbReference>
<protein>
    <submittedName>
        <fullName evidence="2">Uncharacterized protein</fullName>
    </submittedName>
</protein>
<keyword evidence="1" id="KW-0472">Membrane</keyword>
<evidence type="ECO:0000313" key="3">
    <source>
        <dbReference type="Proteomes" id="UP000326939"/>
    </source>
</evidence>
<comment type="caution">
    <text evidence="2">The sequence shown here is derived from an EMBL/GenBank/DDBJ whole genome shotgun (WGS) entry which is preliminary data.</text>
</comment>
<dbReference type="AlphaFoldDB" id="A0A5N5LYY4"/>